<dbReference type="EMBL" id="KT001913">
    <property type="protein sequence ID" value="AKU43517.1"/>
    <property type="molecule type" value="Genomic_DNA"/>
</dbReference>
<organism evidence="1 2">
    <name type="scientific">Caulobacter phage Sansa</name>
    <dbReference type="NCBI Taxonomy" id="1675600"/>
    <lineage>
        <taxon>Viruses</taxon>
        <taxon>Duplodnaviria</taxon>
        <taxon>Heunggongvirae</taxon>
        <taxon>Uroviricota</taxon>
        <taxon>Caudoviricetes</taxon>
        <taxon>Sansavirus</taxon>
        <taxon>Sansavirus sansa</taxon>
        <taxon>Caulobacter virus Sansa</taxon>
    </lineage>
</organism>
<dbReference type="Proteomes" id="UP000225322">
    <property type="component" value="Segment"/>
</dbReference>
<accession>A0A0K1LLX8</accession>
<name>A0A0K1LLX8_9CAUD</name>
<evidence type="ECO:0000313" key="1">
    <source>
        <dbReference type="EMBL" id="AKU43517.1"/>
    </source>
</evidence>
<protein>
    <submittedName>
        <fullName evidence="1">Uncharacterized protein</fullName>
    </submittedName>
</protein>
<proteinExistence type="predicted"/>
<reference evidence="1 2" key="1">
    <citation type="journal article" date="2015" name="Genome Announc.">
        <title>Complete Genome Sequence of Caulobacter crescentus Siphophage Sansa.</title>
        <authorList>
            <person name="Vara L."/>
            <person name="Kane A.A."/>
            <person name="Cahill J.L."/>
            <person name="Rasche E.S."/>
            <person name="Kuty Everett G.F."/>
        </authorList>
    </citation>
    <scope>NUCLEOTIDE SEQUENCE [LARGE SCALE GENOMIC DNA]</scope>
</reference>
<evidence type="ECO:0000313" key="2">
    <source>
        <dbReference type="Proteomes" id="UP000225322"/>
    </source>
</evidence>
<gene>
    <name evidence="1" type="ORF">CPT_Sansa113</name>
</gene>
<keyword evidence="2" id="KW-1185">Reference proteome</keyword>
<sequence>MSQLYDPNAQPVFVAVGNPAAGYAFHGPFPDSIEAADWGNALNLSDSPDGWSICPLIPPILDGKLVYPSAPSWDARDLYSVNGCGARLVHKTPDGYSVMDLLDSDDWRAGMVKEGERFEVLHNGGEILPGGSNTAAKDLGDALDLIASDQEKARELNRFSLDNLGPDKMAVHVREGDKHLVTFYGKDALRRAQRLITHPEYTKHIFG</sequence>